<dbReference type="SMART" id="SM00248">
    <property type="entry name" value="ANK"/>
    <property type="match status" value="4"/>
</dbReference>
<gene>
    <name evidence="1" type="ORF">SDRG_03335</name>
</gene>
<dbReference type="Proteomes" id="UP000030762">
    <property type="component" value="Unassembled WGS sequence"/>
</dbReference>
<accession>T0S8Z2</accession>
<dbReference type="Pfam" id="PF12796">
    <property type="entry name" value="Ank_2"/>
    <property type="match status" value="1"/>
</dbReference>
<organism evidence="1 2">
    <name type="scientific">Saprolegnia diclina (strain VS20)</name>
    <dbReference type="NCBI Taxonomy" id="1156394"/>
    <lineage>
        <taxon>Eukaryota</taxon>
        <taxon>Sar</taxon>
        <taxon>Stramenopiles</taxon>
        <taxon>Oomycota</taxon>
        <taxon>Saprolegniomycetes</taxon>
        <taxon>Saprolegniales</taxon>
        <taxon>Saprolegniaceae</taxon>
        <taxon>Saprolegnia</taxon>
    </lineage>
</organism>
<dbReference type="AlphaFoldDB" id="T0S8Z2"/>
<dbReference type="PANTHER" id="PTHR46586">
    <property type="entry name" value="ANKYRIN REPEAT-CONTAINING PROTEIN"/>
    <property type="match status" value="1"/>
</dbReference>
<evidence type="ECO:0000313" key="1">
    <source>
        <dbReference type="EMBL" id="EQC39127.1"/>
    </source>
</evidence>
<dbReference type="InterPro" id="IPR002110">
    <property type="entry name" value="Ankyrin_rpt"/>
</dbReference>
<proteinExistence type="predicted"/>
<dbReference type="SUPFAM" id="SSF48403">
    <property type="entry name" value="Ankyrin repeat"/>
    <property type="match status" value="1"/>
</dbReference>
<keyword evidence="2" id="KW-1185">Reference proteome</keyword>
<dbReference type="PANTHER" id="PTHR46586:SF3">
    <property type="entry name" value="ANKYRIN REPEAT-CONTAINING PROTEIN"/>
    <property type="match status" value="1"/>
</dbReference>
<dbReference type="RefSeq" id="XP_008607188.1">
    <property type="nucleotide sequence ID" value="XM_008608966.1"/>
</dbReference>
<dbReference type="STRING" id="1156394.T0S8Z2"/>
<dbReference type="Gene3D" id="1.25.40.20">
    <property type="entry name" value="Ankyrin repeat-containing domain"/>
    <property type="match status" value="3"/>
</dbReference>
<sequence length="426" mass="47206">MEYSARMQSPGNVLVDRGLFRLITSFQDGLFLDVIALFKAWAAMPLPTKIASMRDFLLEAMTEPLLVLHGAIAQNDARLVDLVLRCTHVKSAHAMDFASKTGALSVVRYLHTSGHAPSRRAMDYAAQNGHVEIVAFLHEHRREGCTRDAMDFAAQNGHLAVVEFLATAVNVGGTVKAMDWAARNGHLNVLRYLHEHRPEGCSAYAMDSAAKNGHVHVLRYLHSIDAPASHLALDAAAANGHMEAVQFLHMHRDEGCTVRAMDGAARFGLLDTVVFLHTHRTEGCSTEAVDAAAANGHEDVVRFLLTHRHEGASPFALHAAAVSGYVNILDCLHAHVPTMVCTSRALLHVVQVGQLAALRWLLDYQRGALDAIRDDLMERAITYDRREIVEELWASRLYTHVREGWVELAIEKHRPEIASYLTSRRH</sequence>
<reference evidence="1 2" key="1">
    <citation type="submission" date="2012-04" db="EMBL/GenBank/DDBJ databases">
        <title>The Genome Sequence of Saprolegnia declina VS20.</title>
        <authorList>
            <consortium name="The Broad Institute Genome Sequencing Platform"/>
            <person name="Russ C."/>
            <person name="Nusbaum C."/>
            <person name="Tyler B."/>
            <person name="van West P."/>
            <person name="Dieguez-Uribeondo J."/>
            <person name="de Bruijn I."/>
            <person name="Tripathy S."/>
            <person name="Jiang R."/>
            <person name="Young S.K."/>
            <person name="Zeng Q."/>
            <person name="Gargeya S."/>
            <person name="Fitzgerald M."/>
            <person name="Haas B."/>
            <person name="Abouelleil A."/>
            <person name="Alvarado L."/>
            <person name="Arachchi H.M."/>
            <person name="Berlin A."/>
            <person name="Chapman S.B."/>
            <person name="Goldberg J."/>
            <person name="Griggs A."/>
            <person name="Gujja S."/>
            <person name="Hansen M."/>
            <person name="Howarth C."/>
            <person name="Imamovic A."/>
            <person name="Larimer J."/>
            <person name="McCowen C."/>
            <person name="Montmayeur A."/>
            <person name="Murphy C."/>
            <person name="Neiman D."/>
            <person name="Pearson M."/>
            <person name="Priest M."/>
            <person name="Roberts A."/>
            <person name="Saif S."/>
            <person name="Shea T."/>
            <person name="Sisk P."/>
            <person name="Sykes S."/>
            <person name="Wortman J."/>
            <person name="Nusbaum C."/>
            <person name="Birren B."/>
        </authorList>
    </citation>
    <scope>NUCLEOTIDE SEQUENCE [LARGE SCALE GENOMIC DNA]</scope>
    <source>
        <strain evidence="1 2">VS20</strain>
    </source>
</reference>
<protein>
    <submittedName>
        <fullName evidence="1">Uncharacterized protein</fullName>
    </submittedName>
</protein>
<evidence type="ECO:0000313" key="2">
    <source>
        <dbReference type="Proteomes" id="UP000030762"/>
    </source>
</evidence>
<dbReference type="OrthoDB" id="10057496at2759"/>
<dbReference type="InParanoid" id="T0S8Z2"/>
<dbReference type="EMBL" id="JH767139">
    <property type="protein sequence ID" value="EQC39127.1"/>
    <property type="molecule type" value="Genomic_DNA"/>
</dbReference>
<dbReference type="InterPro" id="IPR052050">
    <property type="entry name" value="SecEffector_AnkRepeat"/>
</dbReference>
<dbReference type="GeneID" id="19944062"/>
<name>T0S8Z2_SAPDV</name>
<dbReference type="InterPro" id="IPR036770">
    <property type="entry name" value="Ankyrin_rpt-contain_sf"/>
</dbReference>
<dbReference type="VEuPathDB" id="FungiDB:SDRG_03335"/>
<dbReference type="OMA" id="CSAYAMD"/>
<dbReference type="Pfam" id="PF13637">
    <property type="entry name" value="Ank_4"/>
    <property type="match status" value="1"/>
</dbReference>